<comment type="similarity">
    <text evidence="2">Belongs to the cytochrome P450 family.</text>
</comment>
<dbReference type="Proteomes" id="UP000631114">
    <property type="component" value="Unassembled WGS sequence"/>
</dbReference>
<dbReference type="InterPro" id="IPR036354">
    <property type="entry name" value="Prot_inh_pot1_sf"/>
</dbReference>
<dbReference type="Gene3D" id="1.10.630.10">
    <property type="entry name" value="Cytochrome P450"/>
    <property type="match status" value="1"/>
</dbReference>
<dbReference type="InterPro" id="IPR036396">
    <property type="entry name" value="Cyt_P450_sf"/>
</dbReference>
<dbReference type="OrthoDB" id="1938411at2759"/>
<dbReference type="PANTHER" id="PTHR24296">
    <property type="entry name" value="CYTOCHROME P450"/>
    <property type="match status" value="1"/>
</dbReference>
<dbReference type="GO" id="GO:0005506">
    <property type="term" value="F:iron ion binding"/>
    <property type="evidence" value="ECO:0007669"/>
    <property type="project" value="InterPro"/>
</dbReference>
<keyword evidence="9" id="KW-1185">Reference proteome</keyword>
<dbReference type="InterPro" id="IPR000864">
    <property type="entry name" value="Prot_inh_pot1"/>
</dbReference>
<protein>
    <recommendedName>
        <fullName evidence="10">Cytochrome P450</fullName>
    </recommendedName>
</protein>
<dbReference type="GO" id="GO:0004497">
    <property type="term" value="F:monooxygenase activity"/>
    <property type="evidence" value="ECO:0007669"/>
    <property type="project" value="InterPro"/>
</dbReference>
<dbReference type="Pfam" id="PF00280">
    <property type="entry name" value="potato_inhibit"/>
    <property type="match status" value="1"/>
</dbReference>
<keyword evidence="5" id="KW-0722">Serine protease inhibitor</keyword>
<accession>A0A835M4S8</accession>
<evidence type="ECO:0000313" key="8">
    <source>
        <dbReference type="EMBL" id="KAF9610736.1"/>
    </source>
</evidence>
<dbReference type="Pfam" id="PF00067">
    <property type="entry name" value="p450"/>
    <property type="match status" value="1"/>
</dbReference>
<reference evidence="8 9" key="1">
    <citation type="submission" date="2020-10" db="EMBL/GenBank/DDBJ databases">
        <title>The Coptis chinensis genome and diversification of protoberbering-type alkaloids.</title>
        <authorList>
            <person name="Wang B."/>
            <person name="Shu S."/>
            <person name="Song C."/>
            <person name="Liu Y."/>
        </authorList>
    </citation>
    <scope>NUCLEOTIDE SEQUENCE [LARGE SCALE GENOMIC DNA]</scope>
    <source>
        <strain evidence="8">HL-2020</strain>
        <tissue evidence="8">Leaf</tissue>
    </source>
</reference>
<dbReference type="GO" id="GO:0044550">
    <property type="term" value="P:secondary metabolite biosynthetic process"/>
    <property type="evidence" value="ECO:0007669"/>
    <property type="project" value="UniProtKB-ARBA"/>
</dbReference>
<dbReference type="InterPro" id="IPR001128">
    <property type="entry name" value="Cyt_P450"/>
</dbReference>
<comment type="similarity">
    <text evidence="1">Belongs to the protease inhibitor I13 (potato type I serine protease inhibitor) family.</text>
</comment>
<dbReference type="SUPFAM" id="SSF48264">
    <property type="entry name" value="Cytochrome P450"/>
    <property type="match status" value="1"/>
</dbReference>
<dbReference type="Gene3D" id="3.30.10.10">
    <property type="entry name" value="Trypsin Inhibitor V, subunit A"/>
    <property type="match status" value="1"/>
</dbReference>
<organism evidence="8 9">
    <name type="scientific">Coptis chinensis</name>
    <dbReference type="NCBI Taxonomy" id="261450"/>
    <lineage>
        <taxon>Eukaryota</taxon>
        <taxon>Viridiplantae</taxon>
        <taxon>Streptophyta</taxon>
        <taxon>Embryophyta</taxon>
        <taxon>Tracheophyta</taxon>
        <taxon>Spermatophyta</taxon>
        <taxon>Magnoliopsida</taxon>
        <taxon>Ranunculales</taxon>
        <taxon>Ranunculaceae</taxon>
        <taxon>Coptidoideae</taxon>
        <taxon>Coptis</taxon>
    </lineage>
</organism>
<dbReference type="SUPFAM" id="SSF54654">
    <property type="entry name" value="CI-2 family of serine protease inhibitors"/>
    <property type="match status" value="1"/>
</dbReference>
<evidence type="ECO:0000256" key="2">
    <source>
        <dbReference type="ARBA" id="ARBA00010617"/>
    </source>
</evidence>
<dbReference type="GO" id="GO:0009611">
    <property type="term" value="P:response to wounding"/>
    <property type="evidence" value="ECO:0007669"/>
    <property type="project" value="InterPro"/>
</dbReference>
<evidence type="ECO:0000313" key="9">
    <source>
        <dbReference type="Proteomes" id="UP000631114"/>
    </source>
</evidence>
<dbReference type="AlphaFoldDB" id="A0A835M4S8"/>
<evidence type="ECO:0000256" key="4">
    <source>
        <dbReference type="ARBA" id="ARBA00022723"/>
    </source>
</evidence>
<gene>
    <name evidence="8" type="ORF">IFM89_024586</name>
</gene>
<evidence type="ECO:0000256" key="7">
    <source>
        <dbReference type="ARBA" id="ARBA00023004"/>
    </source>
</evidence>
<keyword evidence="6" id="KW-0560">Oxidoreductase</keyword>
<name>A0A835M4S8_9MAGN</name>
<comment type="caution">
    <text evidence="8">The sequence shown here is derived from an EMBL/GenBank/DDBJ whole genome shotgun (WGS) entry which is preliminary data.</text>
</comment>
<evidence type="ECO:0000256" key="6">
    <source>
        <dbReference type="ARBA" id="ARBA00023002"/>
    </source>
</evidence>
<proteinExistence type="inferred from homology"/>
<dbReference type="GO" id="GO:0020037">
    <property type="term" value="F:heme binding"/>
    <property type="evidence" value="ECO:0007669"/>
    <property type="project" value="InterPro"/>
</dbReference>
<dbReference type="EMBL" id="JADFTS010000004">
    <property type="protein sequence ID" value="KAF9610736.1"/>
    <property type="molecule type" value="Genomic_DNA"/>
</dbReference>
<keyword evidence="3" id="KW-0646">Protease inhibitor</keyword>
<keyword evidence="7" id="KW-0408">Iron</keyword>
<evidence type="ECO:0000256" key="5">
    <source>
        <dbReference type="ARBA" id="ARBA00022900"/>
    </source>
</evidence>
<sequence>MRIHEKIDRLAYLVLEAWARVRFGRPEFEGFWVCSRIGNGEETNVPSGPVGKGMWLELIGSDGNIAKATIERQNPLVIAIVLLEGTPVSRDFRPTRGCKILSQCPTRTFVLHRALGSRQIFTANPSNVQHILKTKFSLYPKGDFFSTTLVDFLGHGIFNADGDNWKFERQISSHEFNTKSLRKFVETVVDSELSNRLIPILSDAAANNSVLDLQDILQRFAFDNICKIAFGFDHLSPSLPQAAFAVAFEDALRISCERFSYIVPAIWKLKRVLNIGSEKQLKEAVLQVREFAEHIVKEKKQELKEKSSLETVDLLSRIMDSGHLDDGLVIDMVISFIVAGRDTTSAALTWFSGYYLAIFMWKRRYLAKL</sequence>
<dbReference type="GO" id="GO:0016705">
    <property type="term" value="F:oxidoreductase activity, acting on paired donors, with incorporation or reduction of molecular oxygen"/>
    <property type="evidence" value="ECO:0007669"/>
    <property type="project" value="InterPro"/>
</dbReference>
<evidence type="ECO:0000256" key="3">
    <source>
        <dbReference type="ARBA" id="ARBA00022690"/>
    </source>
</evidence>
<evidence type="ECO:0000256" key="1">
    <source>
        <dbReference type="ARBA" id="ARBA00008210"/>
    </source>
</evidence>
<evidence type="ECO:0008006" key="10">
    <source>
        <dbReference type="Google" id="ProtNLM"/>
    </source>
</evidence>
<keyword evidence="4" id="KW-0479">Metal-binding</keyword>
<dbReference type="GO" id="GO:0004867">
    <property type="term" value="F:serine-type endopeptidase inhibitor activity"/>
    <property type="evidence" value="ECO:0007669"/>
    <property type="project" value="UniProtKB-KW"/>
</dbReference>